<keyword evidence="5 8" id="KW-0812">Transmembrane</keyword>
<gene>
    <name evidence="10" type="ORF">D3870_10725</name>
</gene>
<evidence type="ECO:0000259" key="9">
    <source>
        <dbReference type="Pfam" id="PF12832"/>
    </source>
</evidence>
<evidence type="ECO:0000256" key="1">
    <source>
        <dbReference type="ARBA" id="ARBA00004429"/>
    </source>
</evidence>
<reference evidence="10 11" key="1">
    <citation type="submission" date="2018-09" db="EMBL/GenBank/DDBJ databases">
        <authorList>
            <person name="Zhu H."/>
        </authorList>
    </citation>
    <scope>NUCLEOTIDE SEQUENCE [LARGE SCALE GENOMIC DNA]</scope>
    <source>
        <strain evidence="10 11">K2R10-39</strain>
    </source>
</reference>
<dbReference type="GO" id="GO:0005886">
    <property type="term" value="C:plasma membrane"/>
    <property type="evidence" value="ECO:0007669"/>
    <property type="project" value="UniProtKB-SubCell"/>
</dbReference>
<evidence type="ECO:0000256" key="2">
    <source>
        <dbReference type="ARBA" id="ARBA00022448"/>
    </source>
</evidence>
<dbReference type="Proteomes" id="UP000285190">
    <property type="component" value="Unassembled WGS sequence"/>
</dbReference>
<dbReference type="SUPFAM" id="SSF103473">
    <property type="entry name" value="MFS general substrate transporter"/>
    <property type="match status" value="1"/>
</dbReference>
<comment type="caution">
    <text evidence="10">The sequence shown here is derived from an EMBL/GenBank/DDBJ whole genome shotgun (WGS) entry which is preliminary data.</text>
</comment>
<name>A0A418X1U2_9BURK</name>
<evidence type="ECO:0000256" key="7">
    <source>
        <dbReference type="ARBA" id="ARBA00023136"/>
    </source>
</evidence>
<feature type="transmembrane region" description="Helical" evidence="8">
    <location>
        <begin position="63"/>
        <end position="83"/>
    </location>
</feature>
<keyword evidence="11" id="KW-1185">Reference proteome</keyword>
<comment type="subcellular location">
    <subcellularLocation>
        <location evidence="1">Cell inner membrane</location>
        <topology evidence="1">Multi-pass membrane protein</topology>
    </subcellularLocation>
</comment>
<dbReference type="PANTHER" id="PTHR23522:SF10">
    <property type="entry name" value="3-PHENYLPROPIONIC ACID TRANSPORTER-RELATED"/>
    <property type="match status" value="1"/>
</dbReference>
<evidence type="ECO:0000256" key="6">
    <source>
        <dbReference type="ARBA" id="ARBA00022989"/>
    </source>
</evidence>
<organism evidence="10 11">
    <name type="scientific">Noviherbaspirillum cavernae</name>
    <dbReference type="NCBI Taxonomy" id="2320862"/>
    <lineage>
        <taxon>Bacteria</taxon>
        <taxon>Pseudomonadati</taxon>
        <taxon>Pseudomonadota</taxon>
        <taxon>Betaproteobacteria</taxon>
        <taxon>Burkholderiales</taxon>
        <taxon>Oxalobacteraceae</taxon>
        <taxon>Noviherbaspirillum</taxon>
    </lineage>
</organism>
<evidence type="ECO:0000313" key="11">
    <source>
        <dbReference type="Proteomes" id="UP000285190"/>
    </source>
</evidence>
<evidence type="ECO:0000256" key="4">
    <source>
        <dbReference type="ARBA" id="ARBA00022519"/>
    </source>
</evidence>
<feature type="domain" description="Major facilitator superfamily associated" evidence="9">
    <location>
        <begin position="4"/>
        <end position="93"/>
    </location>
</feature>
<dbReference type="GO" id="GO:0015528">
    <property type="term" value="F:lactose:proton symporter activity"/>
    <property type="evidence" value="ECO:0007669"/>
    <property type="project" value="TreeGrafter"/>
</dbReference>
<keyword evidence="3" id="KW-1003">Cell membrane</keyword>
<evidence type="ECO:0000256" key="8">
    <source>
        <dbReference type="SAM" id="Phobius"/>
    </source>
</evidence>
<sequence length="121" mass="13107">MPPHAALHVFYSLYLAQIGYSSTVIGLMWSLGIVAEIVSFFHQAPVFRFFDVQKLMVASLIPAVMRFLMIGYCAESLVLLMIAHALNAATFGGLILDGLWDTSGSQAVYLMAAVFSLAATS</sequence>
<dbReference type="PANTHER" id="PTHR23522">
    <property type="entry name" value="BLL5896 PROTEIN"/>
    <property type="match status" value="1"/>
</dbReference>
<keyword evidence="2" id="KW-0813">Transport</keyword>
<keyword evidence="7 8" id="KW-0472">Membrane</keyword>
<dbReference type="InterPro" id="IPR024989">
    <property type="entry name" value="MFS_assoc_dom"/>
</dbReference>
<feature type="transmembrane region" description="Helical" evidence="8">
    <location>
        <begin position="20"/>
        <end position="42"/>
    </location>
</feature>
<dbReference type="Gene3D" id="1.20.1250.20">
    <property type="entry name" value="MFS general substrate transporter like domains"/>
    <property type="match status" value="1"/>
</dbReference>
<protein>
    <recommendedName>
        <fullName evidence="9">Major facilitator superfamily associated domain-containing protein</fullName>
    </recommendedName>
</protein>
<dbReference type="Pfam" id="PF12832">
    <property type="entry name" value="MFS_1_like"/>
    <property type="match status" value="1"/>
</dbReference>
<proteinExistence type="predicted"/>
<keyword evidence="6 8" id="KW-1133">Transmembrane helix</keyword>
<dbReference type="GO" id="GO:0030395">
    <property type="term" value="F:lactose binding"/>
    <property type="evidence" value="ECO:0007669"/>
    <property type="project" value="TreeGrafter"/>
</dbReference>
<evidence type="ECO:0000313" key="10">
    <source>
        <dbReference type="EMBL" id="RJG06423.1"/>
    </source>
</evidence>
<dbReference type="EMBL" id="QYUN01000002">
    <property type="protein sequence ID" value="RJG06423.1"/>
    <property type="molecule type" value="Genomic_DNA"/>
</dbReference>
<evidence type="ECO:0000256" key="5">
    <source>
        <dbReference type="ARBA" id="ARBA00022692"/>
    </source>
</evidence>
<accession>A0A418X1U2</accession>
<dbReference type="AlphaFoldDB" id="A0A418X1U2"/>
<dbReference type="InterPro" id="IPR036259">
    <property type="entry name" value="MFS_trans_sf"/>
</dbReference>
<evidence type="ECO:0000256" key="3">
    <source>
        <dbReference type="ARBA" id="ARBA00022475"/>
    </source>
</evidence>
<keyword evidence="4" id="KW-0997">Cell inner membrane</keyword>
<dbReference type="OrthoDB" id="9150135at2"/>